<sequence length="91" mass="9819">MRERKRRLWHASPYDGQPGIWAAFRRLLYQFEGAAQLGDPNEPAGVTPANPTCPVCHALMADHQIVRGGPGKPTHLNCPPPVSQAPAAAAE</sequence>
<gene>
    <name evidence="2" type="ORF">JOF28_000203</name>
</gene>
<feature type="region of interest" description="Disordered" evidence="1">
    <location>
        <begin position="67"/>
        <end position="91"/>
    </location>
</feature>
<protein>
    <submittedName>
        <fullName evidence="2">Uncharacterized protein</fullName>
    </submittedName>
</protein>
<organism evidence="2 3">
    <name type="scientific">Leucobacter exalbidus</name>
    <dbReference type="NCBI Taxonomy" id="662960"/>
    <lineage>
        <taxon>Bacteria</taxon>
        <taxon>Bacillati</taxon>
        <taxon>Actinomycetota</taxon>
        <taxon>Actinomycetes</taxon>
        <taxon>Micrococcales</taxon>
        <taxon>Microbacteriaceae</taxon>
        <taxon>Leucobacter</taxon>
    </lineage>
</organism>
<dbReference type="RefSeq" id="WP_209704071.1">
    <property type="nucleotide sequence ID" value="NZ_JAFIDA010000001.1"/>
</dbReference>
<dbReference type="Proteomes" id="UP000675163">
    <property type="component" value="Unassembled WGS sequence"/>
</dbReference>
<proteinExistence type="predicted"/>
<dbReference type="AlphaFoldDB" id="A0A940PVI6"/>
<keyword evidence="3" id="KW-1185">Reference proteome</keyword>
<evidence type="ECO:0000313" key="2">
    <source>
        <dbReference type="EMBL" id="MBP1324971.1"/>
    </source>
</evidence>
<reference evidence="2" key="1">
    <citation type="submission" date="2021-02" db="EMBL/GenBank/DDBJ databases">
        <title>Sequencing the genomes of 1000 actinobacteria strains.</title>
        <authorList>
            <person name="Klenk H.-P."/>
        </authorList>
    </citation>
    <scope>NUCLEOTIDE SEQUENCE</scope>
    <source>
        <strain evidence="2">DSM 22850</strain>
    </source>
</reference>
<evidence type="ECO:0000256" key="1">
    <source>
        <dbReference type="SAM" id="MobiDB-lite"/>
    </source>
</evidence>
<dbReference type="EMBL" id="JAFIDA010000001">
    <property type="protein sequence ID" value="MBP1324971.1"/>
    <property type="molecule type" value="Genomic_DNA"/>
</dbReference>
<evidence type="ECO:0000313" key="3">
    <source>
        <dbReference type="Proteomes" id="UP000675163"/>
    </source>
</evidence>
<comment type="caution">
    <text evidence="2">The sequence shown here is derived from an EMBL/GenBank/DDBJ whole genome shotgun (WGS) entry which is preliminary data.</text>
</comment>
<name>A0A940PVI6_9MICO</name>
<accession>A0A940PVI6</accession>